<dbReference type="Gene3D" id="3.40.630.30">
    <property type="match status" value="1"/>
</dbReference>
<evidence type="ECO:0000313" key="4">
    <source>
        <dbReference type="EMBL" id="NYE46583.1"/>
    </source>
</evidence>
<dbReference type="Pfam" id="PF00583">
    <property type="entry name" value="Acetyltransf_1"/>
    <property type="match status" value="1"/>
</dbReference>
<sequence>MAFRIRTFERGDAAAVTAIRSAVAPYLITTAESLLWRIDHAPPTERGRLLVAEVDGRIAGRAGARLEWETSLPGQGTFDVTVLPEHRGRGIGGALARAAEEHLRTVGAVTLRTLALDEDSGRFAERRGYRRRSTARFQELELAALPPLPRRPEGVELRSYEDYRLDPGPVHAVEAAAIADEPGDFPLDAVSYDGWLASEWENPLLDRELSTVAVVDGRAVAAVNIQSDGRSRIGSGMTGTLREYRGLGLAGYTKTAALHRARERGHTHAYTANDDTNAPMLAINDRLGYRPCGRQLVYAREP</sequence>
<accession>A0A852TUW3</accession>
<keyword evidence="5" id="KW-1185">Reference proteome</keyword>
<dbReference type="RefSeq" id="WP_179642663.1">
    <property type="nucleotide sequence ID" value="NZ_BAAAYY010000033.1"/>
</dbReference>
<dbReference type="PANTHER" id="PTHR43877">
    <property type="entry name" value="AMINOALKYLPHOSPHONATE N-ACETYLTRANSFERASE-RELATED-RELATED"/>
    <property type="match status" value="1"/>
</dbReference>
<dbReference type="SUPFAM" id="SSF55729">
    <property type="entry name" value="Acyl-CoA N-acyltransferases (Nat)"/>
    <property type="match status" value="2"/>
</dbReference>
<dbReference type="AlphaFoldDB" id="A0A852TUW3"/>
<dbReference type="PANTHER" id="PTHR43877:SF1">
    <property type="entry name" value="ACETYLTRANSFERASE"/>
    <property type="match status" value="1"/>
</dbReference>
<dbReference type="InterPro" id="IPR050832">
    <property type="entry name" value="Bact_Acetyltransf"/>
</dbReference>
<protein>
    <submittedName>
        <fullName evidence="4">GNAT superfamily N-acetyltransferase</fullName>
    </submittedName>
</protein>
<dbReference type="PROSITE" id="PS51186">
    <property type="entry name" value="GNAT"/>
    <property type="match status" value="2"/>
</dbReference>
<organism evidence="4 5">
    <name type="scientific">Spinactinospora alkalitolerans</name>
    <dbReference type="NCBI Taxonomy" id="687207"/>
    <lineage>
        <taxon>Bacteria</taxon>
        <taxon>Bacillati</taxon>
        <taxon>Actinomycetota</taxon>
        <taxon>Actinomycetes</taxon>
        <taxon>Streptosporangiales</taxon>
        <taxon>Nocardiopsidaceae</taxon>
        <taxon>Spinactinospora</taxon>
    </lineage>
</organism>
<keyword evidence="2" id="KW-0012">Acyltransferase</keyword>
<dbReference type="Proteomes" id="UP000589036">
    <property type="component" value="Unassembled WGS sequence"/>
</dbReference>
<dbReference type="InterPro" id="IPR000182">
    <property type="entry name" value="GNAT_dom"/>
</dbReference>
<reference evidence="4 5" key="1">
    <citation type="submission" date="2020-07" db="EMBL/GenBank/DDBJ databases">
        <title>Sequencing the genomes of 1000 actinobacteria strains.</title>
        <authorList>
            <person name="Klenk H.-P."/>
        </authorList>
    </citation>
    <scope>NUCLEOTIDE SEQUENCE [LARGE SCALE GENOMIC DNA]</scope>
    <source>
        <strain evidence="4 5">CXB654</strain>
    </source>
</reference>
<comment type="caution">
    <text evidence="4">The sequence shown here is derived from an EMBL/GenBank/DDBJ whole genome shotgun (WGS) entry which is preliminary data.</text>
</comment>
<evidence type="ECO:0000313" key="5">
    <source>
        <dbReference type="Proteomes" id="UP000589036"/>
    </source>
</evidence>
<gene>
    <name evidence="4" type="ORF">HDA32_001703</name>
</gene>
<feature type="domain" description="N-acetyltransferase" evidence="3">
    <location>
        <begin position="3"/>
        <end position="152"/>
    </location>
</feature>
<keyword evidence="1 4" id="KW-0808">Transferase</keyword>
<feature type="domain" description="N-acetyltransferase" evidence="3">
    <location>
        <begin position="155"/>
        <end position="302"/>
    </location>
</feature>
<evidence type="ECO:0000256" key="2">
    <source>
        <dbReference type="ARBA" id="ARBA00023315"/>
    </source>
</evidence>
<proteinExistence type="predicted"/>
<dbReference type="GO" id="GO:0016747">
    <property type="term" value="F:acyltransferase activity, transferring groups other than amino-acyl groups"/>
    <property type="evidence" value="ECO:0007669"/>
    <property type="project" value="InterPro"/>
</dbReference>
<name>A0A852TUW3_9ACTN</name>
<dbReference type="CDD" id="cd04301">
    <property type="entry name" value="NAT_SF"/>
    <property type="match status" value="1"/>
</dbReference>
<evidence type="ECO:0000259" key="3">
    <source>
        <dbReference type="PROSITE" id="PS51186"/>
    </source>
</evidence>
<evidence type="ECO:0000256" key="1">
    <source>
        <dbReference type="ARBA" id="ARBA00022679"/>
    </source>
</evidence>
<dbReference type="EMBL" id="JACCCC010000001">
    <property type="protein sequence ID" value="NYE46583.1"/>
    <property type="molecule type" value="Genomic_DNA"/>
</dbReference>
<dbReference type="InterPro" id="IPR016181">
    <property type="entry name" value="Acyl_CoA_acyltransferase"/>
</dbReference>